<proteinExistence type="predicted"/>
<name>I3D8K8_9PAST</name>
<dbReference type="PATRIC" id="fig|1095749.3.peg.1716"/>
<dbReference type="AlphaFoldDB" id="I3D8K8"/>
<dbReference type="Proteomes" id="UP000006457">
    <property type="component" value="Unassembled WGS sequence"/>
</dbReference>
<evidence type="ECO:0000313" key="2">
    <source>
        <dbReference type="Proteomes" id="UP000006457"/>
    </source>
</evidence>
<accession>I3D8K8</accession>
<dbReference type="EMBL" id="AJSX01000040">
    <property type="protein sequence ID" value="EIJ68051.1"/>
    <property type="molecule type" value="Genomic_DNA"/>
</dbReference>
<dbReference type="OrthoDB" id="7064797at2"/>
<keyword evidence="2" id="KW-1185">Reference proteome</keyword>
<protein>
    <submittedName>
        <fullName evidence="1">Uncharacterized protein</fullName>
    </submittedName>
</protein>
<organism evidence="1 2">
    <name type="scientific">Pasteurella bettyae CCUG 2042</name>
    <dbReference type="NCBI Taxonomy" id="1095749"/>
    <lineage>
        <taxon>Bacteria</taxon>
        <taxon>Pseudomonadati</taxon>
        <taxon>Pseudomonadota</taxon>
        <taxon>Gammaproteobacteria</taxon>
        <taxon>Pasteurellales</taxon>
        <taxon>Pasteurellaceae</taxon>
        <taxon>Pasteurella</taxon>
    </lineage>
</organism>
<dbReference type="RefSeq" id="WP_005761258.1">
    <property type="nucleotide sequence ID" value="NZ_AJSX01000040.1"/>
</dbReference>
<sequence length="216" mass="25016">MTTEQQKKSEITELKNQSEQYDDPIELSKNNLLVIVFAKTKSPYFKMALSIATGAFKFSSYELDKDIIYTCTFDKTPEQAARALLLLRYVDGWTTKQIFVAGKLYTGSGYYSLGSILECYQNACQCLNAKSHCLSLTNRLFRDVYYSQGLSLSIFSDEKTKQKETQYVIPCKKLENHPIERGEHFGSWKEQIQALAVENNVDWCPMFNLDYFRQYE</sequence>
<comment type="caution">
    <text evidence="1">The sequence shown here is derived from an EMBL/GenBank/DDBJ whole genome shotgun (WGS) entry which is preliminary data.</text>
</comment>
<gene>
    <name evidence="1" type="ORF">HMPREF1052_1240</name>
</gene>
<reference evidence="1 2" key="1">
    <citation type="submission" date="2012-03" db="EMBL/GenBank/DDBJ databases">
        <authorList>
            <person name="Harkins D.M."/>
            <person name="Madupu R."/>
            <person name="Durkin A.S."/>
            <person name="Torralba M."/>
            <person name="Methe B."/>
            <person name="Sutton G.G."/>
            <person name="Nelson K.E."/>
        </authorList>
    </citation>
    <scope>NUCLEOTIDE SEQUENCE [LARGE SCALE GENOMIC DNA]</scope>
    <source>
        <strain evidence="1 2">CCUG 2042</strain>
    </source>
</reference>
<evidence type="ECO:0000313" key="1">
    <source>
        <dbReference type="EMBL" id="EIJ68051.1"/>
    </source>
</evidence>